<accession>A0AAD5UP29</accession>
<evidence type="ECO:0000313" key="1">
    <source>
        <dbReference type="EMBL" id="KAJ3473662.1"/>
    </source>
</evidence>
<evidence type="ECO:0000313" key="2">
    <source>
        <dbReference type="Proteomes" id="UP001212997"/>
    </source>
</evidence>
<organism evidence="1 2">
    <name type="scientific">Meripilus lineatus</name>
    <dbReference type="NCBI Taxonomy" id="2056292"/>
    <lineage>
        <taxon>Eukaryota</taxon>
        <taxon>Fungi</taxon>
        <taxon>Dikarya</taxon>
        <taxon>Basidiomycota</taxon>
        <taxon>Agaricomycotina</taxon>
        <taxon>Agaricomycetes</taxon>
        <taxon>Polyporales</taxon>
        <taxon>Meripilaceae</taxon>
        <taxon>Meripilus</taxon>
    </lineage>
</organism>
<keyword evidence="2" id="KW-1185">Reference proteome</keyword>
<dbReference type="AlphaFoldDB" id="A0AAD5UP29"/>
<dbReference type="EMBL" id="JANAWD010001304">
    <property type="protein sequence ID" value="KAJ3473662.1"/>
    <property type="molecule type" value="Genomic_DNA"/>
</dbReference>
<reference evidence="1" key="1">
    <citation type="submission" date="2022-07" db="EMBL/GenBank/DDBJ databases">
        <title>Genome Sequence of Physisporinus lineatus.</title>
        <authorList>
            <person name="Buettner E."/>
        </authorList>
    </citation>
    <scope>NUCLEOTIDE SEQUENCE</scope>
    <source>
        <strain evidence="1">VT162</strain>
    </source>
</reference>
<proteinExistence type="predicted"/>
<protein>
    <submittedName>
        <fullName evidence="1">Uncharacterized protein</fullName>
    </submittedName>
</protein>
<sequence>MVLVREGASGGSGSVGLTAGSAAAVLTSASASVSASGVGGGTSGSGSDVVVVGASSSSPPPSALSGLSFPNLPTLSHLPNLSNLGGNLPNLSNLGTNLPNLGNLGKDFTTNLGSLSNGANVKEVANELLDAADKHVPTLSVNARRKYFHALAVVMFLPGVAIDVSGQLS</sequence>
<name>A0AAD5UP29_9APHY</name>
<dbReference type="Proteomes" id="UP001212997">
    <property type="component" value="Unassembled WGS sequence"/>
</dbReference>
<gene>
    <name evidence="1" type="ORF">NLI96_g12888</name>
</gene>
<comment type="caution">
    <text evidence="1">The sequence shown here is derived from an EMBL/GenBank/DDBJ whole genome shotgun (WGS) entry which is preliminary data.</text>
</comment>